<evidence type="ECO:0000256" key="1">
    <source>
        <dbReference type="SAM" id="MobiDB-lite"/>
    </source>
</evidence>
<evidence type="ECO:0000313" key="3">
    <source>
        <dbReference type="Proteomes" id="UP001283361"/>
    </source>
</evidence>
<dbReference type="AlphaFoldDB" id="A0AAE0Y7A2"/>
<dbReference type="EMBL" id="JAWDGP010006875">
    <property type="protein sequence ID" value="KAK3733898.1"/>
    <property type="molecule type" value="Genomic_DNA"/>
</dbReference>
<sequence length="122" mass="13619">MAAPRLLTCPREKQLTRLSVVRELIEILTTLQYHGNTSEPNCDCSPDLEPDHKVVVRKIKKKTTWEKGVGQELQVAKDKSEIAGLEVTSQASNHKGSRKSNDRPPSFAWKASGFSRSFPLTS</sequence>
<organism evidence="2 3">
    <name type="scientific">Elysia crispata</name>
    <name type="common">lettuce slug</name>
    <dbReference type="NCBI Taxonomy" id="231223"/>
    <lineage>
        <taxon>Eukaryota</taxon>
        <taxon>Metazoa</taxon>
        <taxon>Spiralia</taxon>
        <taxon>Lophotrochozoa</taxon>
        <taxon>Mollusca</taxon>
        <taxon>Gastropoda</taxon>
        <taxon>Heterobranchia</taxon>
        <taxon>Euthyneura</taxon>
        <taxon>Panpulmonata</taxon>
        <taxon>Sacoglossa</taxon>
        <taxon>Placobranchoidea</taxon>
        <taxon>Plakobranchidae</taxon>
        <taxon>Elysia</taxon>
    </lineage>
</organism>
<dbReference type="Proteomes" id="UP001283361">
    <property type="component" value="Unassembled WGS sequence"/>
</dbReference>
<proteinExistence type="predicted"/>
<keyword evidence="3" id="KW-1185">Reference proteome</keyword>
<reference evidence="2" key="1">
    <citation type="journal article" date="2023" name="G3 (Bethesda)">
        <title>A reference genome for the long-term kleptoplast-retaining sea slug Elysia crispata morphotype clarki.</title>
        <authorList>
            <person name="Eastman K.E."/>
            <person name="Pendleton A.L."/>
            <person name="Shaikh M.A."/>
            <person name="Suttiyut T."/>
            <person name="Ogas R."/>
            <person name="Tomko P."/>
            <person name="Gavelis G."/>
            <person name="Widhalm J.R."/>
            <person name="Wisecaver J.H."/>
        </authorList>
    </citation>
    <scope>NUCLEOTIDE SEQUENCE</scope>
    <source>
        <strain evidence="2">ECLA1</strain>
    </source>
</reference>
<protein>
    <submittedName>
        <fullName evidence="2">Uncharacterized protein</fullName>
    </submittedName>
</protein>
<gene>
    <name evidence="2" type="ORF">RRG08_031837</name>
</gene>
<name>A0AAE0Y7A2_9GAST</name>
<evidence type="ECO:0000313" key="2">
    <source>
        <dbReference type="EMBL" id="KAK3733898.1"/>
    </source>
</evidence>
<comment type="caution">
    <text evidence="2">The sequence shown here is derived from an EMBL/GenBank/DDBJ whole genome shotgun (WGS) entry which is preliminary data.</text>
</comment>
<accession>A0AAE0Y7A2</accession>
<feature type="region of interest" description="Disordered" evidence="1">
    <location>
        <begin position="84"/>
        <end position="122"/>
    </location>
</feature>